<keyword evidence="2" id="KW-0378">Hydrolase</keyword>
<evidence type="ECO:0000313" key="2">
    <source>
        <dbReference type="EMBL" id="MFB9470875.1"/>
    </source>
</evidence>
<evidence type="ECO:0000259" key="1">
    <source>
        <dbReference type="Pfam" id="PF03372"/>
    </source>
</evidence>
<sequence length="232" mass="24776">MHVRVGTYNLHGMRAGLAALAPVVVALRADVLCVQEVPKFVRWRARRGALAASAGLAVATHGRVGGVAVLTGPGMRVLHAEHHALRPFRRLERRALALAVVEPIGDEGRLVAGSFHLDLDEAARAYHVEEIIALMEDAAARYDASIVLGGDLNEQDHQPAWRHLAARLADCHAEAPAGGGPTFRSPRPRRRIDAVFAAREIAVVSCGVPLNGTDQAGASDHFPVVAELRVGH</sequence>
<keyword evidence="3" id="KW-1185">Reference proteome</keyword>
<dbReference type="Gene3D" id="3.60.10.10">
    <property type="entry name" value="Endonuclease/exonuclease/phosphatase"/>
    <property type="match status" value="1"/>
</dbReference>
<protein>
    <submittedName>
        <fullName evidence="2">Endonuclease/exonuclease/phosphatase family protein</fullName>
    </submittedName>
</protein>
<dbReference type="GO" id="GO:0004519">
    <property type="term" value="F:endonuclease activity"/>
    <property type="evidence" value="ECO:0007669"/>
    <property type="project" value="UniProtKB-KW"/>
</dbReference>
<dbReference type="EMBL" id="JBHMCF010000011">
    <property type="protein sequence ID" value="MFB9470875.1"/>
    <property type="molecule type" value="Genomic_DNA"/>
</dbReference>
<dbReference type="Pfam" id="PF03372">
    <property type="entry name" value="Exo_endo_phos"/>
    <property type="match status" value="1"/>
</dbReference>
<reference evidence="2 3" key="1">
    <citation type="submission" date="2024-09" db="EMBL/GenBank/DDBJ databases">
        <authorList>
            <person name="Sun Q."/>
            <person name="Mori K."/>
        </authorList>
    </citation>
    <scope>NUCLEOTIDE SEQUENCE [LARGE SCALE GENOMIC DNA]</scope>
    <source>
        <strain evidence="2 3">JCM 3324</strain>
    </source>
</reference>
<name>A0ABV5NKQ0_9ACTN</name>
<dbReference type="SUPFAM" id="SSF56219">
    <property type="entry name" value="DNase I-like"/>
    <property type="match status" value="1"/>
</dbReference>
<dbReference type="InterPro" id="IPR036691">
    <property type="entry name" value="Endo/exonu/phosph_ase_sf"/>
</dbReference>
<dbReference type="InterPro" id="IPR005135">
    <property type="entry name" value="Endo/exonuclease/phosphatase"/>
</dbReference>
<dbReference type="Proteomes" id="UP001589568">
    <property type="component" value="Unassembled WGS sequence"/>
</dbReference>
<dbReference type="RefSeq" id="WP_345401092.1">
    <property type="nucleotide sequence ID" value="NZ_BAAAXS010000001.1"/>
</dbReference>
<proteinExistence type="predicted"/>
<evidence type="ECO:0000313" key="3">
    <source>
        <dbReference type="Proteomes" id="UP001589568"/>
    </source>
</evidence>
<accession>A0ABV5NKQ0</accession>
<gene>
    <name evidence="2" type="ORF">ACFFR3_15240</name>
</gene>
<organism evidence="2 3">
    <name type="scientific">Nonomuraea salmonea</name>
    <dbReference type="NCBI Taxonomy" id="46181"/>
    <lineage>
        <taxon>Bacteria</taxon>
        <taxon>Bacillati</taxon>
        <taxon>Actinomycetota</taxon>
        <taxon>Actinomycetes</taxon>
        <taxon>Streptosporangiales</taxon>
        <taxon>Streptosporangiaceae</taxon>
        <taxon>Nonomuraea</taxon>
    </lineage>
</organism>
<keyword evidence="2" id="KW-0540">Nuclease</keyword>
<feature type="domain" description="Endonuclease/exonuclease/phosphatase" evidence="1">
    <location>
        <begin position="6"/>
        <end position="221"/>
    </location>
</feature>
<keyword evidence="2" id="KW-0255">Endonuclease</keyword>
<comment type="caution">
    <text evidence="2">The sequence shown here is derived from an EMBL/GenBank/DDBJ whole genome shotgun (WGS) entry which is preliminary data.</text>
</comment>